<gene>
    <name evidence="1" type="ORF">SDC9_192349</name>
</gene>
<reference evidence="1" key="1">
    <citation type="submission" date="2019-08" db="EMBL/GenBank/DDBJ databases">
        <authorList>
            <person name="Kucharzyk K."/>
            <person name="Murdoch R.W."/>
            <person name="Higgins S."/>
            <person name="Loffler F."/>
        </authorList>
    </citation>
    <scope>NUCLEOTIDE SEQUENCE</scope>
</reference>
<organism evidence="1">
    <name type="scientific">bioreactor metagenome</name>
    <dbReference type="NCBI Taxonomy" id="1076179"/>
    <lineage>
        <taxon>unclassified sequences</taxon>
        <taxon>metagenomes</taxon>
        <taxon>ecological metagenomes</taxon>
    </lineage>
</organism>
<comment type="caution">
    <text evidence="1">The sequence shown here is derived from an EMBL/GenBank/DDBJ whole genome shotgun (WGS) entry which is preliminary data.</text>
</comment>
<sequence length="99" mass="11117">MQNQVVGQDRRRDAPVADFARLGNARRGDGQLDRIEHDVVVLDVLEAVPRILFAHHPRFLMGGKIVDIRFGESDFLAVLLDPVGLPHAEEPVIPRGEFR</sequence>
<dbReference type="AlphaFoldDB" id="A0A645I8Z3"/>
<name>A0A645I8Z3_9ZZZZ</name>
<evidence type="ECO:0000313" key="1">
    <source>
        <dbReference type="EMBL" id="MPN44784.1"/>
    </source>
</evidence>
<protein>
    <submittedName>
        <fullName evidence="1">Uncharacterized protein</fullName>
    </submittedName>
</protein>
<dbReference type="EMBL" id="VSSQ01104184">
    <property type="protein sequence ID" value="MPN44784.1"/>
    <property type="molecule type" value="Genomic_DNA"/>
</dbReference>
<proteinExistence type="predicted"/>
<accession>A0A645I8Z3</accession>